<dbReference type="UniPathway" id="UPA00219"/>
<evidence type="ECO:0000259" key="9">
    <source>
        <dbReference type="PROSITE" id="PS52029"/>
    </source>
</evidence>
<organism evidence="10 11">
    <name type="scientific">Panacagrimonas perspica</name>
    <dbReference type="NCBI Taxonomy" id="381431"/>
    <lineage>
        <taxon>Bacteria</taxon>
        <taxon>Pseudomonadati</taxon>
        <taxon>Pseudomonadota</taxon>
        <taxon>Gammaproteobacteria</taxon>
        <taxon>Nevskiales</taxon>
        <taxon>Nevskiaceae</taxon>
        <taxon>Panacagrimonas</taxon>
    </lineage>
</organism>
<keyword evidence="8" id="KW-0732">Signal</keyword>
<name>A0A4S3K1A6_9GAMM</name>
<dbReference type="RefSeq" id="WP_133879759.1">
    <property type="nucleotide sequence ID" value="NZ_MWIN01000022.1"/>
</dbReference>
<dbReference type="InterPro" id="IPR050979">
    <property type="entry name" value="LD-transpeptidase"/>
</dbReference>
<feature type="active site" description="Nucleophile" evidence="7">
    <location>
        <position position="294"/>
    </location>
</feature>
<dbReference type="GO" id="GO:0008360">
    <property type="term" value="P:regulation of cell shape"/>
    <property type="evidence" value="ECO:0007669"/>
    <property type="project" value="UniProtKB-UniRule"/>
</dbReference>
<feature type="signal peptide" evidence="8">
    <location>
        <begin position="1"/>
        <end position="17"/>
    </location>
</feature>
<dbReference type="EMBL" id="SOBT01000008">
    <property type="protein sequence ID" value="TDU31147.1"/>
    <property type="molecule type" value="Genomic_DNA"/>
</dbReference>
<dbReference type="CDD" id="cd16913">
    <property type="entry name" value="YkuD_like"/>
    <property type="match status" value="1"/>
</dbReference>
<dbReference type="InterPro" id="IPR002477">
    <property type="entry name" value="Peptidoglycan-bd-like"/>
</dbReference>
<dbReference type="SUPFAM" id="SSF47090">
    <property type="entry name" value="PGBD-like"/>
    <property type="match status" value="1"/>
</dbReference>
<dbReference type="InterPro" id="IPR036366">
    <property type="entry name" value="PGBDSf"/>
</dbReference>
<dbReference type="Gene3D" id="1.10.101.10">
    <property type="entry name" value="PGBD-like superfamily/PGBD"/>
    <property type="match status" value="1"/>
</dbReference>
<protein>
    <submittedName>
        <fullName evidence="10">Lipoprotein-anchoring transpeptidase ErfK/SrfK</fullName>
    </submittedName>
</protein>
<comment type="similarity">
    <text evidence="2">Belongs to the YkuD family.</text>
</comment>
<dbReference type="PANTHER" id="PTHR30582:SF30">
    <property type="entry name" value="BLR4375 PROTEIN"/>
    <property type="match status" value="1"/>
</dbReference>
<evidence type="ECO:0000313" key="11">
    <source>
        <dbReference type="Proteomes" id="UP000295341"/>
    </source>
</evidence>
<feature type="chain" id="PRO_5030100150" evidence="8">
    <location>
        <begin position="18"/>
        <end position="319"/>
    </location>
</feature>
<dbReference type="GO" id="GO:0018104">
    <property type="term" value="P:peptidoglycan-protein cross-linking"/>
    <property type="evidence" value="ECO:0007669"/>
    <property type="project" value="TreeGrafter"/>
</dbReference>
<dbReference type="SUPFAM" id="SSF141523">
    <property type="entry name" value="L,D-transpeptidase catalytic domain-like"/>
    <property type="match status" value="1"/>
</dbReference>
<dbReference type="Pfam" id="PF01471">
    <property type="entry name" value="PG_binding_1"/>
    <property type="match status" value="1"/>
</dbReference>
<dbReference type="Proteomes" id="UP000295341">
    <property type="component" value="Unassembled WGS sequence"/>
</dbReference>
<dbReference type="GO" id="GO:0016740">
    <property type="term" value="F:transferase activity"/>
    <property type="evidence" value="ECO:0007669"/>
    <property type="project" value="UniProtKB-KW"/>
</dbReference>
<evidence type="ECO:0000256" key="2">
    <source>
        <dbReference type="ARBA" id="ARBA00005992"/>
    </source>
</evidence>
<keyword evidence="5 7" id="KW-0573">Peptidoglycan synthesis</keyword>
<evidence type="ECO:0000256" key="7">
    <source>
        <dbReference type="PROSITE-ProRule" id="PRU01373"/>
    </source>
</evidence>
<sequence>MKCCALFLFCVSAAATAQTPTFTPEQVLATSIEKIGPKSAGAAAMRAQIRLDRLRFSPGEIDGQYGTTMKIAIGGFQKSRSLPMTGIVDEATWQALDQDTAPTLAQYRIIDADVAGPFTPVPQDMMEQSRLPSLGYSSIEEALGERFHVAPALLVQLNPGKDLRKVGEEILVPNVVPPGKIEGAKSVVVDKSSSTVSLQDEQGKVLAQFPASTGSRHDPLPIGRWKINGVGRNPVFKYNPDLFWDADSDHAKAVIPAGPNNPVGVVWVDLSKKHYGIHGTPEPSKISKTQSHGCIRLTNWDAMTLAESVSPGMAARLQP</sequence>
<dbReference type="Pfam" id="PF03734">
    <property type="entry name" value="YkuD"/>
    <property type="match status" value="1"/>
</dbReference>
<comment type="pathway">
    <text evidence="1 7">Cell wall biogenesis; peptidoglycan biosynthesis.</text>
</comment>
<dbReference type="InterPro" id="IPR038063">
    <property type="entry name" value="Transpep_catalytic_dom"/>
</dbReference>
<evidence type="ECO:0000256" key="3">
    <source>
        <dbReference type="ARBA" id="ARBA00022679"/>
    </source>
</evidence>
<dbReference type="PROSITE" id="PS52029">
    <property type="entry name" value="LD_TPASE"/>
    <property type="match status" value="1"/>
</dbReference>
<proteinExistence type="inferred from homology"/>
<keyword evidence="10" id="KW-0449">Lipoprotein</keyword>
<keyword evidence="6 7" id="KW-0961">Cell wall biogenesis/degradation</keyword>
<dbReference type="GO" id="GO:0071972">
    <property type="term" value="F:peptidoglycan L,D-transpeptidase activity"/>
    <property type="evidence" value="ECO:0007669"/>
    <property type="project" value="TreeGrafter"/>
</dbReference>
<evidence type="ECO:0000313" key="10">
    <source>
        <dbReference type="EMBL" id="TDU31147.1"/>
    </source>
</evidence>
<evidence type="ECO:0000256" key="5">
    <source>
        <dbReference type="ARBA" id="ARBA00022984"/>
    </source>
</evidence>
<keyword evidence="4 7" id="KW-0133">Cell shape</keyword>
<evidence type="ECO:0000256" key="8">
    <source>
        <dbReference type="SAM" id="SignalP"/>
    </source>
</evidence>
<accession>A0A4S3K1A6</accession>
<dbReference type="GO" id="GO:0005576">
    <property type="term" value="C:extracellular region"/>
    <property type="evidence" value="ECO:0007669"/>
    <property type="project" value="TreeGrafter"/>
</dbReference>
<evidence type="ECO:0000256" key="6">
    <source>
        <dbReference type="ARBA" id="ARBA00023316"/>
    </source>
</evidence>
<evidence type="ECO:0000256" key="1">
    <source>
        <dbReference type="ARBA" id="ARBA00004752"/>
    </source>
</evidence>
<dbReference type="OrthoDB" id="9787225at2"/>
<feature type="active site" description="Proton donor/acceptor" evidence="7">
    <location>
        <position position="278"/>
    </location>
</feature>
<dbReference type="Gene3D" id="2.40.440.10">
    <property type="entry name" value="L,D-transpeptidase catalytic domain-like"/>
    <property type="match status" value="1"/>
</dbReference>
<keyword evidence="11" id="KW-1185">Reference proteome</keyword>
<reference evidence="10 11" key="1">
    <citation type="submission" date="2019-03" db="EMBL/GenBank/DDBJ databases">
        <title>Genomic Encyclopedia of Type Strains, Phase IV (KMG-IV): sequencing the most valuable type-strain genomes for metagenomic binning, comparative biology and taxonomic classification.</title>
        <authorList>
            <person name="Goeker M."/>
        </authorList>
    </citation>
    <scope>NUCLEOTIDE SEQUENCE [LARGE SCALE GENOMIC DNA]</scope>
    <source>
        <strain evidence="10 11">DSM 26377</strain>
    </source>
</reference>
<comment type="caution">
    <text evidence="10">The sequence shown here is derived from an EMBL/GenBank/DDBJ whole genome shotgun (WGS) entry which is preliminary data.</text>
</comment>
<feature type="domain" description="L,D-TPase catalytic" evidence="9">
    <location>
        <begin position="185"/>
        <end position="318"/>
    </location>
</feature>
<evidence type="ECO:0000256" key="4">
    <source>
        <dbReference type="ARBA" id="ARBA00022960"/>
    </source>
</evidence>
<keyword evidence="3" id="KW-0808">Transferase</keyword>
<dbReference type="AlphaFoldDB" id="A0A4S3K1A6"/>
<dbReference type="InterPro" id="IPR005490">
    <property type="entry name" value="LD_TPept_cat_dom"/>
</dbReference>
<dbReference type="PANTHER" id="PTHR30582">
    <property type="entry name" value="L,D-TRANSPEPTIDASE"/>
    <property type="match status" value="1"/>
</dbReference>
<gene>
    <name evidence="10" type="ORF">DFR24_0506</name>
</gene>
<dbReference type="GO" id="GO:0071555">
    <property type="term" value="P:cell wall organization"/>
    <property type="evidence" value="ECO:0007669"/>
    <property type="project" value="UniProtKB-UniRule"/>
</dbReference>
<dbReference type="InterPro" id="IPR036365">
    <property type="entry name" value="PGBD-like_sf"/>
</dbReference>